<comment type="caution">
    <text evidence="2">The sequence shown here is derived from an EMBL/GenBank/DDBJ whole genome shotgun (WGS) entry which is preliminary data.</text>
</comment>
<dbReference type="SUPFAM" id="SSF55909">
    <property type="entry name" value="Pentein"/>
    <property type="match status" value="1"/>
</dbReference>
<gene>
    <name evidence="2" type="ORF">AAW01_07645</name>
</gene>
<organism evidence="2 3">
    <name type="scientific">Aurantiacibacter gangjinensis</name>
    <dbReference type="NCBI Taxonomy" id="502682"/>
    <lineage>
        <taxon>Bacteria</taxon>
        <taxon>Pseudomonadati</taxon>
        <taxon>Pseudomonadota</taxon>
        <taxon>Alphaproteobacteria</taxon>
        <taxon>Sphingomonadales</taxon>
        <taxon>Erythrobacteraceae</taxon>
        <taxon>Aurantiacibacter</taxon>
    </lineage>
</organism>
<sequence length="340" mass="36756">MQRLAQRLLSIMPGIRMPAEWAQQDWIWIGFPAHADLWEENLVPAQEQMAAFANAVAETGQQVRLVVRDAAAEARARRLVSSSVVMERHPYGDIWLRDTGPITVLDGDGERRAQGFGFNGWGGKFIMEGDQETGASLAEAADLPYSRADWILEGGAIETDGTGLVVTTEQCLLNPNRNPSLSREDIWANLQRDLGFERVLWLGDGLAGDHTDGHVDNLARMVAENAIAIPRASTPDDPNRTVYDDARARAQDFGLTVHDIPSPGWMGEGDEAEPASYMNFAICNDVVVVPTYGSAHDDDAVAAIGDLFPGRVAVGLRADAVLTGGGSFHCASCHVPAKPS</sequence>
<proteinExistence type="predicted"/>
<name>A0A0G9MNA8_9SPHN</name>
<protein>
    <submittedName>
        <fullName evidence="2">Agmatine deiminase</fullName>
    </submittedName>
</protein>
<dbReference type="PATRIC" id="fig|502682.8.peg.1560"/>
<evidence type="ECO:0000313" key="2">
    <source>
        <dbReference type="EMBL" id="KLE32175.1"/>
    </source>
</evidence>
<dbReference type="GO" id="GO:0047632">
    <property type="term" value="F:agmatine deiminase activity"/>
    <property type="evidence" value="ECO:0007669"/>
    <property type="project" value="TreeGrafter"/>
</dbReference>
<dbReference type="Pfam" id="PF04371">
    <property type="entry name" value="PAD_porph"/>
    <property type="match status" value="1"/>
</dbReference>
<dbReference type="PANTHER" id="PTHR31377:SF0">
    <property type="entry name" value="AGMATINE DEIMINASE-RELATED"/>
    <property type="match status" value="1"/>
</dbReference>
<evidence type="ECO:0000313" key="3">
    <source>
        <dbReference type="Proteomes" id="UP000053070"/>
    </source>
</evidence>
<keyword evidence="3" id="KW-1185">Reference proteome</keyword>
<dbReference type="InterPro" id="IPR007466">
    <property type="entry name" value="Peptidyl-Arg-deiminase_porph"/>
</dbReference>
<dbReference type="PANTHER" id="PTHR31377">
    <property type="entry name" value="AGMATINE DEIMINASE-RELATED"/>
    <property type="match status" value="1"/>
</dbReference>
<dbReference type="Gene3D" id="3.75.10.10">
    <property type="entry name" value="L-arginine/glycine Amidinotransferase, Chain A"/>
    <property type="match status" value="1"/>
</dbReference>
<dbReference type="GO" id="GO:0009446">
    <property type="term" value="P:putrescine biosynthetic process"/>
    <property type="evidence" value="ECO:0007669"/>
    <property type="project" value="InterPro"/>
</dbReference>
<dbReference type="STRING" id="502682.BMF35_a0533"/>
<evidence type="ECO:0000256" key="1">
    <source>
        <dbReference type="ARBA" id="ARBA00022801"/>
    </source>
</evidence>
<dbReference type="AlphaFoldDB" id="A0A0G9MNA8"/>
<dbReference type="GO" id="GO:0004668">
    <property type="term" value="F:protein-arginine deiminase activity"/>
    <property type="evidence" value="ECO:0007669"/>
    <property type="project" value="InterPro"/>
</dbReference>
<dbReference type="EMBL" id="LBHC01000002">
    <property type="protein sequence ID" value="KLE32175.1"/>
    <property type="molecule type" value="Genomic_DNA"/>
</dbReference>
<dbReference type="Proteomes" id="UP000053070">
    <property type="component" value="Unassembled WGS sequence"/>
</dbReference>
<keyword evidence="1" id="KW-0378">Hydrolase</keyword>
<accession>A0A0G9MNA8</accession>
<reference evidence="2 3" key="1">
    <citation type="submission" date="2015-04" db="EMBL/GenBank/DDBJ databases">
        <title>The draft genome sequence of Erythrobacr gangjinensis K7-2.</title>
        <authorList>
            <person name="Zhuang L."/>
            <person name="Liu Y."/>
            <person name="Shao Z."/>
        </authorList>
    </citation>
    <scope>NUCLEOTIDE SEQUENCE [LARGE SCALE GENOMIC DNA]</scope>
    <source>
        <strain evidence="2 3">K7-2</strain>
    </source>
</reference>